<dbReference type="Pfam" id="PF07596">
    <property type="entry name" value="SBP_bac_10"/>
    <property type="match status" value="1"/>
</dbReference>
<protein>
    <submittedName>
        <fullName evidence="2">Prepilin-type N-terminal cleavage/methylation domain-containing protein/prepilin-type processing-associated H-X9-DG protein</fullName>
    </submittedName>
</protein>
<gene>
    <name evidence="2" type="ORF">HNQ39_000164</name>
</gene>
<dbReference type="PROSITE" id="PS00409">
    <property type="entry name" value="PROKAR_NTER_METHYL"/>
    <property type="match status" value="1"/>
</dbReference>
<accession>A0A7W9SKQ0</accession>
<reference evidence="2 3" key="1">
    <citation type="submission" date="2020-08" db="EMBL/GenBank/DDBJ databases">
        <title>Genomic Encyclopedia of Type Strains, Phase IV (KMG-IV): sequencing the most valuable type-strain genomes for metagenomic binning, comparative biology and taxonomic classification.</title>
        <authorList>
            <person name="Goeker M."/>
        </authorList>
    </citation>
    <scope>NUCLEOTIDE SEQUENCE [LARGE SCALE GENOMIC DNA]</scope>
    <source>
        <strain evidence="2 3">DSM 23562</strain>
    </source>
</reference>
<dbReference type="Pfam" id="PF07963">
    <property type="entry name" value="N_methyl"/>
    <property type="match status" value="1"/>
</dbReference>
<feature type="domain" description="DUF1559" evidence="1">
    <location>
        <begin position="38"/>
        <end position="115"/>
    </location>
</feature>
<keyword evidence="3" id="KW-1185">Reference proteome</keyword>
<dbReference type="InterPro" id="IPR045584">
    <property type="entry name" value="Pilin-like"/>
</dbReference>
<dbReference type="Proteomes" id="UP000520814">
    <property type="component" value="Unassembled WGS sequence"/>
</dbReference>
<dbReference type="InterPro" id="IPR012902">
    <property type="entry name" value="N_methyl_site"/>
</dbReference>
<name>A0A7W9SKQ0_ARMRO</name>
<sequence length="313" mass="33798">MKMTLKSSRKAGFTLIELLVVIAIIAILAAILFPVFAQAREKARSIACLSNTKQLGLGLLMYAQDYDEETLPAHMSYADSELGYGTSGVYNGNGPGRGSVADWKRFWHYIIQPYLKNYNILVCPSLSAPQGPDWADDAENVRGGKGIGYGINDPMTRWDGSGSSFAAYTRPANTVMFADAGALVPTGQPDSAMWSANAQARTNFRANPDNYKGPNGYGAAPCARFETPLRSSWDGGGDPFMAPVARHSGFCNVVFFDGHAKAIKLSQYWIIPGKTRIGVNKATAVDTKNDFGGPNDIFADDSVRGNDNRGSAW</sequence>
<dbReference type="AlphaFoldDB" id="A0A7W9SKQ0"/>
<dbReference type="PANTHER" id="PTHR30093">
    <property type="entry name" value="GENERAL SECRETION PATHWAY PROTEIN G"/>
    <property type="match status" value="1"/>
</dbReference>
<organism evidence="2 3">
    <name type="scientific">Armatimonas rosea</name>
    <dbReference type="NCBI Taxonomy" id="685828"/>
    <lineage>
        <taxon>Bacteria</taxon>
        <taxon>Bacillati</taxon>
        <taxon>Armatimonadota</taxon>
        <taxon>Armatimonadia</taxon>
        <taxon>Armatimonadales</taxon>
        <taxon>Armatimonadaceae</taxon>
        <taxon>Armatimonas</taxon>
    </lineage>
</organism>
<evidence type="ECO:0000313" key="2">
    <source>
        <dbReference type="EMBL" id="MBB6048402.1"/>
    </source>
</evidence>
<comment type="caution">
    <text evidence="2">The sequence shown here is derived from an EMBL/GenBank/DDBJ whole genome shotgun (WGS) entry which is preliminary data.</text>
</comment>
<dbReference type="SUPFAM" id="SSF54523">
    <property type="entry name" value="Pili subunits"/>
    <property type="match status" value="1"/>
</dbReference>
<dbReference type="Gene3D" id="3.30.700.10">
    <property type="entry name" value="Glycoprotein, Type 4 Pilin"/>
    <property type="match status" value="1"/>
</dbReference>
<dbReference type="EMBL" id="JACHGW010000001">
    <property type="protein sequence ID" value="MBB6048402.1"/>
    <property type="molecule type" value="Genomic_DNA"/>
</dbReference>
<proteinExistence type="predicted"/>
<dbReference type="RefSeq" id="WP_184191962.1">
    <property type="nucleotide sequence ID" value="NZ_JACHGW010000001.1"/>
</dbReference>
<dbReference type="NCBIfam" id="TIGR02532">
    <property type="entry name" value="IV_pilin_GFxxxE"/>
    <property type="match status" value="1"/>
</dbReference>
<dbReference type="InterPro" id="IPR011453">
    <property type="entry name" value="DUF1559"/>
</dbReference>
<evidence type="ECO:0000313" key="3">
    <source>
        <dbReference type="Proteomes" id="UP000520814"/>
    </source>
</evidence>
<evidence type="ECO:0000259" key="1">
    <source>
        <dbReference type="Pfam" id="PF07596"/>
    </source>
</evidence>